<comment type="subcellular location">
    <subcellularLocation>
        <location evidence="1">Membrane</location>
        <topology evidence="1">Single-pass type I membrane protein</topology>
    </subcellularLocation>
</comment>
<dbReference type="HOGENOM" id="CLU_840241_0_0_1"/>
<dbReference type="EnsemblMetazoa" id="RPRC000082-RA">
    <property type="protein sequence ID" value="RPRC000082-PA"/>
    <property type="gene ID" value="RPRC000082"/>
</dbReference>
<dbReference type="STRING" id="13249.T1H7V1"/>
<dbReference type="VEuPathDB" id="VectorBase:RPRC000082"/>
<keyword evidence="7" id="KW-0325">Glycoprotein</keyword>
<keyword evidence="3" id="KW-0732">Signal</keyword>
<dbReference type="EMBL" id="ACPB03002647">
    <property type="status" value="NOT_ANNOTATED_CDS"/>
    <property type="molecule type" value="Genomic_DNA"/>
</dbReference>
<evidence type="ECO:0000256" key="4">
    <source>
        <dbReference type="ARBA" id="ARBA00022737"/>
    </source>
</evidence>
<dbReference type="InterPro" id="IPR001893">
    <property type="entry name" value="Cys-rich_GLG1_repeat"/>
</dbReference>
<evidence type="ECO:0000256" key="1">
    <source>
        <dbReference type="ARBA" id="ARBA00004479"/>
    </source>
</evidence>
<proteinExistence type="predicted"/>
<dbReference type="AlphaFoldDB" id="T1H7V1"/>
<evidence type="ECO:0000313" key="9">
    <source>
        <dbReference type="Proteomes" id="UP000015103"/>
    </source>
</evidence>
<dbReference type="InParanoid" id="T1H7V1"/>
<keyword evidence="5" id="KW-1133">Transmembrane helix</keyword>
<evidence type="ECO:0000256" key="7">
    <source>
        <dbReference type="ARBA" id="ARBA00023180"/>
    </source>
</evidence>
<protein>
    <submittedName>
        <fullName evidence="8">Uncharacterized protein</fullName>
    </submittedName>
</protein>
<dbReference type="InterPro" id="IPR017873">
    <property type="entry name" value="Cys-rich_GLG1_repeat_euk"/>
</dbReference>
<dbReference type="PANTHER" id="PTHR11884:SF1">
    <property type="entry name" value="GOLGI APPARATUS PROTEIN 1"/>
    <property type="match status" value="1"/>
</dbReference>
<keyword evidence="9" id="KW-1185">Reference proteome</keyword>
<dbReference type="Proteomes" id="UP000015103">
    <property type="component" value="Unassembled WGS sequence"/>
</dbReference>
<sequence>MTSCFFRYYIIFYLVIFINYACHGSSLNKINQPQLLSECKGLDKICPRLELKSDLDILECVQFSDTPNNIDQNCLSNVWKFAATLLNYQNMLELLDPHCQSEVVSLPCNSREQPGALLKCAIENISQIKRKDCKTYVERLRFLTFLDARAMNLFIEECNDDVAKYNCEFDRNPEVTLSCLQKYLLKLKKACQTQVLRLSELQAENVKYDKQLLTKCASERRLFCEDVSMGSGQVYECLFRHKDEQRMSPQCASELLRHEQLIVQDYQVSRGLVRACKEDIKNNRCRKSVSDDRDIRLAQILLCLENATHYGKIISIIVFCIFKQKIFFFNR</sequence>
<dbReference type="PANTHER" id="PTHR11884">
    <property type="entry name" value="SELECTIN LIGAND RELATED"/>
    <property type="match status" value="1"/>
</dbReference>
<evidence type="ECO:0000256" key="2">
    <source>
        <dbReference type="ARBA" id="ARBA00022692"/>
    </source>
</evidence>
<keyword evidence="2" id="KW-0812">Transmembrane</keyword>
<organism evidence="8 9">
    <name type="scientific">Rhodnius prolixus</name>
    <name type="common">Triatomid bug</name>
    <dbReference type="NCBI Taxonomy" id="13249"/>
    <lineage>
        <taxon>Eukaryota</taxon>
        <taxon>Metazoa</taxon>
        <taxon>Ecdysozoa</taxon>
        <taxon>Arthropoda</taxon>
        <taxon>Hexapoda</taxon>
        <taxon>Insecta</taxon>
        <taxon>Pterygota</taxon>
        <taxon>Neoptera</taxon>
        <taxon>Paraneoptera</taxon>
        <taxon>Hemiptera</taxon>
        <taxon>Heteroptera</taxon>
        <taxon>Panheteroptera</taxon>
        <taxon>Cimicomorpha</taxon>
        <taxon>Reduviidae</taxon>
        <taxon>Triatominae</taxon>
        <taxon>Rhodnius</taxon>
    </lineage>
</organism>
<reference evidence="8" key="1">
    <citation type="submission" date="2015-05" db="UniProtKB">
        <authorList>
            <consortium name="EnsemblMetazoa"/>
        </authorList>
    </citation>
    <scope>IDENTIFICATION</scope>
</reference>
<evidence type="ECO:0000256" key="5">
    <source>
        <dbReference type="ARBA" id="ARBA00022989"/>
    </source>
</evidence>
<dbReference type="GO" id="GO:0000139">
    <property type="term" value="C:Golgi membrane"/>
    <property type="evidence" value="ECO:0007669"/>
    <property type="project" value="InterPro"/>
</dbReference>
<keyword evidence="4" id="KW-0677">Repeat</keyword>
<dbReference type="GO" id="GO:0017134">
    <property type="term" value="F:fibroblast growth factor binding"/>
    <property type="evidence" value="ECO:0007669"/>
    <property type="project" value="TreeGrafter"/>
</dbReference>
<dbReference type="PROSITE" id="PS51289">
    <property type="entry name" value="GLG1_C_RICH"/>
    <property type="match status" value="1"/>
</dbReference>
<keyword evidence="6" id="KW-0472">Membrane</keyword>
<evidence type="ECO:0000313" key="8">
    <source>
        <dbReference type="EnsemblMetazoa" id="RPRC000082-PA"/>
    </source>
</evidence>
<dbReference type="eggNOG" id="KOG3648">
    <property type="taxonomic scope" value="Eukaryota"/>
</dbReference>
<dbReference type="Pfam" id="PF00839">
    <property type="entry name" value="Cys_rich_FGFR"/>
    <property type="match status" value="2"/>
</dbReference>
<evidence type="ECO:0000256" key="3">
    <source>
        <dbReference type="ARBA" id="ARBA00022729"/>
    </source>
</evidence>
<evidence type="ECO:0000256" key="6">
    <source>
        <dbReference type="ARBA" id="ARBA00023136"/>
    </source>
</evidence>
<dbReference type="InterPro" id="IPR039728">
    <property type="entry name" value="GLG1"/>
</dbReference>
<name>T1H7V1_RHOPR</name>
<accession>T1H7V1</accession>